<dbReference type="STRING" id="7266.A0A3B0KWE1"/>
<evidence type="ECO:0000313" key="9">
    <source>
        <dbReference type="Proteomes" id="UP000268350"/>
    </source>
</evidence>
<dbReference type="Pfam" id="PF22666">
    <property type="entry name" value="Glyco_hydro_2_N2"/>
    <property type="match status" value="1"/>
</dbReference>
<evidence type="ECO:0000256" key="1">
    <source>
        <dbReference type="ARBA" id="ARBA00000829"/>
    </source>
</evidence>
<protein>
    <recommendedName>
        <fullName evidence="2">beta-mannosidase</fullName>
        <ecNumber evidence="2">3.2.1.25</ecNumber>
    </recommendedName>
</protein>
<dbReference type="OMA" id="MFANFDY"/>
<dbReference type="SUPFAM" id="SSF49785">
    <property type="entry name" value="Galactose-binding domain-like"/>
    <property type="match status" value="1"/>
</dbReference>
<dbReference type="SUPFAM" id="SSF49303">
    <property type="entry name" value="beta-Galactosidase/glucuronidase domain"/>
    <property type="match status" value="1"/>
</dbReference>
<feature type="chain" id="PRO_5017449168" description="beta-mannosidase" evidence="6">
    <location>
        <begin position="24"/>
        <end position="913"/>
    </location>
</feature>
<dbReference type="InterPro" id="IPR054593">
    <property type="entry name" value="Beta-mannosidase-like_N2"/>
</dbReference>
<gene>
    <name evidence="8" type="ORF">DGUA_6G019799</name>
</gene>
<feature type="signal peptide" evidence="6">
    <location>
        <begin position="1"/>
        <end position="23"/>
    </location>
</feature>
<dbReference type="Gene3D" id="3.20.20.80">
    <property type="entry name" value="Glycosidases"/>
    <property type="match status" value="1"/>
</dbReference>
<dbReference type="Gene3D" id="2.60.120.260">
    <property type="entry name" value="Galactose-binding domain-like"/>
    <property type="match status" value="1"/>
</dbReference>
<reference evidence="9" key="1">
    <citation type="submission" date="2018-01" db="EMBL/GenBank/DDBJ databases">
        <authorList>
            <person name="Alioto T."/>
            <person name="Alioto T."/>
        </authorList>
    </citation>
    <scope>NUCLEOTIDE SEQUENCE [LARGE SCALE GENOMIC DNA]</scope>
</reference>
<dbReference type="Proteomes" id="UP000268350">
    <property type="component" value="Unassembled WGS sequence"/>
</dbReference>
<sequence length="913" mass="104250">MLRILYLYPCCVLLIALHRPLDAKTVLVEELTKWTLRNETSSLRIDVARVPSGVYTALRDTYGDLLEMENNVALSWIANRTWIYSTTFDSDEIGHDNLVNLTLHGVDTVSRVRLNGELIGETDNMFVRYSFAIGHLLLPSPSQNTLEIELLSPLQEAQRRAQKLEEEGYAIAPSNCPVAQGYVECHCNMLRKMQMSFGGEWNPAALSSGIWKPVAIEYYKVAILRDVDVAINRNETHWTMDCRAFLSSPASENFYAKLVVYASELLDEPLVLDHQEVNYAYAVLEFKIHIPQDRVTLWWPNGYGQQRLYPVLFSVKCFPNEEGPNLSSRTESQKLLKIGFRTIELVEDMDNSGRTFFFRVNGHPIFMKGANYVPANTLPELSAEADTVQHLLKSAHDVHMNMIRVWGGGLYESETFYNLADYYGLLVWQDMTFSKAAYPVTDDFVASVCLETRQNAQRLSYHPSLAMIVTNNEIELFLVKNRSDLGENAARLEKDYQALFMGTLRHELSIISRNDFSPRPGPMISTPSLGIAESGKELAVDPQQPNFGDIHFWDDDKDGFDSDTYPHARFVSEFGYASLPVLSSWQRALGNVSDVSNESVAALIRSHQHDPKGFIPILKLIALQLPFMLHSWDENIEEFIYFSQVAQAMTSKTAVDFFRTLRTDNQTMGALIWQLNDVWVAPTWSCIDFYGNYKMVYYWAKDFLAPTRVIALYDKSSDSLNVTLTREDYVEHPDTRLYHVQINTYLWTDFIAKKTIARAFALGSNELEARPIPLDTFLYENHSKEEMFLEIVLEDNYGGTLSRNHFYPVPLKNVKGIEDPELALEVVGPDCGTAKQPYTNSFSLRITVKSPALLVYLELSHPDYVKQRHQFSTNGFTQTEPRKTVHLEFETSSECLKLTSEHIKVQTMNQYLI</sequence>
<dbReference type="InterPro" id="IPR036156">
    <property type="entry name" value="Beta-gal/glucu_dom_sf"/>
</dbReference>
<keyword evidence="4" id="KW-0378">Hydrolase</keyword>
<feature type="domain" description="Beta-mannosidase-like galactose-binding" evidence="7">
    <location>
        <begin position="34"/>
        <end position="212"/>
    </location>
</feature>
<dbReference type="AlphaFoldDB" id="A0A3B0KWE1"/>
<evidence type="ECO:0000256" key="2">
    <source>
        <dbReference type="ARBA" id="ARBA00012754"/>
    </source>
</evidence>
<dbReference type="SUPFAM" id="SSF51445">
    <property type="entry name" value="(Trans)glycosidases"/>
    <property type="match status" value="1"/>
</dbReference>
<evidence type="ECO:0000259" key="7">
    <source>
        <dbReference type="Pfam" id="PF22666"/>
    </source>
</evidence>
<name>A0A3B0KWE1_DROGU</name>
<comment type="catalytic activity">
    <reaction evidence="1">
        <text>Hydrolysis of terminal, non-reducing beta-D-mannose residues in beta-D-mannosides.</text>
        <dbReference type="EC" id="3.2.1.25"/>
    </reaction>
</comment>
<organism evidence="8 9">
    <name type="scientific">Drosophila guanche</name>
    <name type="common">Fruit fly</name>
    <dbReference type="NCBI Taxonomy" id="7266"/>
    <lineage>
        <taxon>Eukaryota</taxon>
        <taxon>Metazoa</taxon>
        <taxon>Ecdysozoa</taxon>
        <taxon>Arthropoda</taxon>
        <taxon>Hexapoda</taxon>
        <taxon>Insecta</taxon>
        <taxon>Pterygota</taxon>
        <taxon>Neoptera</taxon>
        <taxon>Endopterygota</taxon>
        <taxon>Diptera</taxon>
        <taxon>Brachycera</taxon>
        <taxon>Muscomorpha</taxon>
        <taxon>Ephydroidea</taxon>
        <taxon>Drosophilidae</taxon>
        <taxon>Drosophila</taxon>
        <taxon>Sophophora</taxon>
    </lineage>
</organism>
<dbReference type="OrthoDB" id="2866996at2759"/>
<evidence type="ECO:0000256" key="4">
    <source>
        <dbReference type="ARBA" id="ARBA00022801"/>
    </source>
</evidence>
<dbReference type="EC" id="3.2.1.25" evidence="2"/>
<dbReference type="InterPro" id="IPR013783">
    <property type="entry name" value="Ig-like_fold"/>
</dbReference>
<keyword evidence="3 6" id="KW-0732">Signal</keyword>
<dbReference type="GO" id="GO:0004567">
    <property type="term" value="F:beta-mannosidase activity"/>
    <property type="evidence" value="ECO:0007669"/>
    <property type="project" value="UniProtKB-EC"/>
</dbReference>
<dbReference type="Gene3D" id="2.60.40.10">
    <property type="entry name" value="Immunoglobulins"/>
    <property type="match status" value="1"/>
</dbReference>
<evidence type="ECO:0000313" key="8">
    <source>
        <dbReference type="EMBL" id="SPP88328.1"/>
    </source>
</evidence>
<proteinExistence type="predicted"/>
<dbReference type="InterPro" id="IPR017853">
    <property type="entry name" value="GH"/>
</dbReference>
<evidence type="ECO:0000256" key="3">
    <source>
        <dbReference type="ARBA" id="ARBA00022729"/>
    </source>
</evidence>
<dbReference type="EMBL" id="OUUW01000014">
    <property type="protein sequence ID" value="SPP88328.1"/>
    <property type="molecule type" value="Genomic_DNA"/>
</dbReference>
<evidence type="ECO:0000256" key="6">
    <source>
        <dbReference type="SAM" id="SignalP"/>
    </source>
</evidence>
<dbReference type="GO" id="GO:0006516">
    <property type="term" value="P:glycoprotein catabolic process"/>
    <property type="evidence" value="ECO:0007669"/>
    <property type="project" value="TreeGrafter"/>
</dbReference>
<dbReference type="PANTHER" id="PTHR43730">
    <property type="entry name" value="BETA-MANNOSIDASE"/>
    <property type="match status" value="1"/>
</dbReference>
<keyword evidence="9" id="KW-1185">Reference proteome</keyword>
<accession>A0A3B0KWE1</accession>
<keyword evidence="5" id="KW-0326">Glycosidase</keyword>
<dbReference type="PANTHER" id="PTHR43730:SF1">
    <property type="entry name" value="BETA-MANNOSIDASE"/>
    <property type="match status" value="1"/>
</dbReference>
<dbReference type="InterPro" id="IPR050887">
    <property type="entry name" value="Beta-mannosidase_GH2"/>
</dbReference>
<evidence type="ECO:0000256" key="5">
    <source>
        <dbReference type="ARBA" id="ARBA00023295"/>
    </source>
</evidence>
<dbReference type="FunFam" id="3.20.20.80:FF:000050">
    <property type="entry name" value="Beta-mannosidase B"/>
    <property type="match status" value="1"/>
</dbReference>
<dbReference type="InterPro" id="IPR008979">
    <property type="entry name" value="Galactose-bd-like_sf"/>
</dbReference>